<dbReference type="InterPro" id="IPR029058">
    <property type="entry name" value="AB_hydrolase_fold"/>
</dbReference>
<dbReference type="KEGG" id="mgo:AFA91_08120"/>
<evidence type="ECO:0000259" key="4">
    <source>
        <dbReference type="Pfam" id="PF07859"/>
    </source>
</evidence>
<feature type="domain" description="Alpha/beta hydrolase fold-3" evidence="4">
    <location>
        <begin position="99"/>
        <end position="306"/>
    </location>
</feature>
<dbReference type="GO" id="GO:0004806">
    <property type="term" value="F:triacylglycerol lipase activity"/>
    <property type="evidence" value="ECO:0007669"/>
    <property type="project" value="TreeGrafter"/>
</dbReference>
<comment type="similarity">
    <text evidence="1">Belongs to the 'GDXG' lipolytic enzyme family.</text>
</comment>
<accession>A0A0K0X3B6</accession>
<evidence type="ECO:0000256" key="3">
    <source>
        <dbReference type="PROSITE-ProRule" id="PRU10038"/>
    </source>
</evidence>
<keyword evidence="2" id="KW-0378">Hydrolase</keyword>
<dbReference type="PATRIC" id="fig|134601.6.peg.1683"/>
<dbReference type="PROSITE" id="PS01174">
    <property type="entry name" value="LIPASE_GDXG_SER"/>
    <property type="match status" value="1"/>
</dbReference>
<dbReference type="STRING" id="134601.AFA91_08120"/>
<dbReference type="PANTHER" id="PTHR48081">
    <property type="entry name" value="AB HYDROLASE SUPERFAMILY PROTEIN C4A8.06C"/>
    <property type="match status" value="1"/>
</dbReference>
<proteinExistence type="inferred from homology"/>
<dbReference type="PANTHER" id="PTHR48081:SF30">
    <property type="entry name" value="ACETYL-HYDROLASE LIPR-RELATED"/>
    <property type="match status" value="1"/>
</dbReference>
<organism evidence="5 6">
    <name type="scientific">Mycolicibacterium goodii</name>
    <name type="common">Mycobacterium goodii</name>
    <dbReference type="NCBI Taxonomy" id="134601"/>
    <lineage>
        <taxon>Bacteria</taxon>
        <taxon>Bacillati</taxon>
        <taxon>Actinomycetota</taxon>
        <taxon>Actinomycetes</taxon>
        <taxon>Mycobacteriales</taxon>
        <taxon>Mycobacteriaceae</taxon>
        <taxon>Mycolicibacterium</taxon>
    </lineage>
</organism>
<dbReference type="InterPro" id="IPR033140">
    <property type="entry name" value="Lipase_GDXG_put_SER_AS"/>
</dbReference>
<dbReference type="EMBL" id="CP012150">
    <property type="protein sequence ID" value="AKS31852.1"/>
    <property type="molecule type" value="Genomic_DNA"/>
</dbReference>
<dbReference type="GO" id="GO:0006508">
    <property type="term" value="P:proteolysis"/>
    <property type="evidence" value="ECO:0007669"/>
    <property type="project" value="InterPro"/>
</dbReference>
<dbReference type="OrthoDB" id="128186at2"/>
<dbReference type="RefSeq" id="WP_049744267.1">
    <property type="nucleotide sequence ID" value="NZ_CP012150.1"/>
</dbReference>
<dbReference type="Pfam" id="PF07859">
    <property type="entry name" value="Abhydrolase_3"/>
    <property type="match status" value="1"/>
</dbReference>
<gene>
    <name evidence="5" type="ORF">AFA91_08120</name>
</gene>
<dbReference type="AlphaFoldDB" id="A0A0K0X3B6"/>
<sequence>MTAVVSTIDARPDVSVGKQILHRRRSAESFALAAGCRAFVRNAVRVWAIQPNLAWPLGSIDRMVGRLPRRVNAKFVSVQLPDCTAELVCANGVNADRAVLYLHGSAFMTCGINTHRALVARLSKEADAAVLNVGYRMLPRYGLPEAIDDAVAGLRWLREQGYSSDRIVIAGDSAGGYLALATALQLSARGETPAAGIAVISPLTDLDPASKLAHRNAGRCAMFTGPALAAFAKYLHRCERRPAGRREAEAVVNPVTADLSQLPPVTVHVSADESLFADSELLAARLAEARVPCELHVWHGQVHDFPLAADLLPEGRRALRYVGDFVKQVTDVRLANVS</sequence>
<evidence type="ECO:0000256" key="2">
    <source>
        <dbReference type="ARBA" id="ARBA00022801"/>
    </source>
</evidence>
<reference evidence="5 6" key="1">
    <citation type="submission" date="2015-07" db="EMBL/GenBank/DDBJ databases">
        <title>Complete genome sequence of Mycobacterium goodii X7B, a facultative thermophilic biodesulfurizing bacterium.</title>
        <authorList>
            <person name="Yu B."/>
            <person name="Li F."/>
            <person name="Xu P."/>
        </authorList>
    </citation>
    <scope>NUCLEOTIDE SEQUENCE [LARGE SCALE GENOMIC DNA]</scope>
    <source>
        <strain evidence="5 6">X7B</strain>
    </source>
</reference>
<protein>
    <submittedName>
        <fullName evidence="5">Esterase</fullName>
    </submittedName>
</protein>
<dbReference type="GO" id="GO:0004252">
    <property type="term" value="F:serine-type endopeptidase activity"/>
    <property type="evidence" value="ECO:0007669"/>
    <property type="project" value="InterPro"/>
</dbReference>
<dbReference type="Gene3D" id="3.40.50.1820">
    <property type="entry name" value="alpha/beta hydrolase"/>
    <property type="match status" value="1"/>
</dbReference>
<name>A0A0K0X3B6_MYCGD</name>
<evidence type="ECO:0000256" key="1">
    <source>
        <dbReference type="ARBA" id="ARBA00010515"/>
    </source>
</evidence>
<dbReference type="SUPFAM" id="SSF53474">
    <property type="entry name" value="alpha/beta-Hydrolases"/>
    <property type="match status" value="1"/>
</dbReference>
<dbReference type="InterPro" id="IPR050300">
    <property type="entry name" value="GDXG_lipolytic_enzyme"/>
</dbReference>
<dbReference type="InterPro" id="IPR013094">
    <property type="entry name" value="AB_hydrolase_3"/>
</dbReference>
<evidence type="ECO:0000313" key="5">
    <source>
        <dbReference type="EMBL" id="AKS31852.1"/>
    </source>
</evidence>
<dbReference type="InterPro" id="IPR002471">
    <property type="entry name" value="Pept_S9_AS"/>
</dbReference>
<dbReference type="PROSITE" id="PS00708">
    <property type="entry name" value="PRO_ENDOPEP_SER"/>
    <property type="match status" value="1"/>
</dbReference>
<dbReference type="Proteomes" id="UP000062255">
    <property type="component" value="Chromosome"/>
</dbReference>
<evidence type="ECO:0000313" key="6">
    <source>
        <dbReference type="Proteomes" id="UP000062255"/>
    </source>
</evidence>
<feature type="active site" evidence="3">
    <location>
        <position position="173"/>
    </location>
</feature>